<comment type="caution">
    <text evidence="1">The sequence shown here is derived from an EMBL/GenBank/DDBJ whole genome shotgun (WGS) entry which is preliminary data.</text>
</comment>
<proteinExistence type="predicted"/>
<reference evidence="1" key="1">
    <citation type="journal article" date="2014" name="Int. J. Syst. Evol. Microbiol.">
        <title>Complete genome sequence of Corynebacterium casei LMG S-19264T (=DSM 44701T), isolated from a smear-ripened cheese.</title>
        <authorList>
            <consortium name="US DOE Joint Genome Institute (JGI-PGF)"/>
            <person name="Walter F."/>
            <person name="Albersmeier A."/>
            <person name="Kalinowski J."/>
            <person name="Ruckert C."/>
        </authorList>
    </citation>
    <scope>NUCLEOTIDE SEQUENCE</scope>
    <source>
        <strain evidence="1">CGMCC 1.15152</strain>
    </source>
</reference>
<evidence type="ECO:0000313" key="1">
    <source>
        <dbReference type="EMBL" id="GGD36245.1"/>
    </source>
</evidence>
<dbReference type="Proteomes" id="UP000633205">
    <property type="component" value="Unassembled WGS sequence"/>
</dbReference>
<dbReference type="RefSeq" id="WP_188711754.1">
    <property type="nucleotide sequence ID" value="NZ_BMHO01000001.1"/>
</dbReference>
<protein>
    <submittedName>
        <fullName evidence="1">Uncharacterized protein</fullName>
    </submittedName>
</protein>
<accession>A0A916YB00</accession>
<organism evidence="1 2">
    <name type="scientific">Microbacterium faecale</name>
    <dbReference type="NCBI Taxonomy" id="1804630"/>
    <lineage>
        <taxon>Bacteria</taxon>
        <taxon>Bacillati</taxon>
        <taxon>Actinomycetota</taxon>
        <taxon>Actinomycetes</taxon>
        <taxon>Micrococcales</taxon>
        <taxon>Microbacteriaceae</taxon>
        <taxon>Microbacterium</taxon>
    </lineage>
</organism>
<sequence length="92" mass="10310">MSIFSPTRRAPHGSPGRSTATLAVIEWLGHPIPELQVVFDLKGYGEARVDTYWRDSDVVGEADGDMKYRDDPRGSHTAILVEKKREDALLTR</sequence>
<reference evidence="1" key="2">
    <citation type="submission" date="2020-09" db="EMBL/GenBank/DDBJ databases">
        <authorList>
            <person name="Sun Q."/>
            <person name="Zhou Y."/>
        </authorList>
    </citation>
    <scope>NUCLEOTIDE SEQUENCE</scope>
    <source>
        <strain evidence="1">CGMCC 1.15152</strain>
    </source>
</reference>
<evidence type="ECO:0000313" key="2">
    <source>
        <dbReference type="Proteomes" id="UP000633205"/>
    </source>
</evidence>
<keyword evidence="2" id="KW-1185">Reference proteome</keyword>
<name>A0A916YB00_9MICO</name>
<dbReference type="EMBL" id="BMHO01000001">
    <property type="protein sequence ID" value="GGD36245.1"/>
    <property type="molecule type" value="Genomic_DNA"/>
</dbReference>
<gene>
    <name evidence="1" type="ORF">GCM10010915_16090</name>
</gene>
<dbReference type="AlphaFoldDB" id="A0A916YB00"/>